<evidence type="ECO:0000313" key="1">
    <source>
        <dbReference type="EMBL" id="JAH04051.1"/>
    </source>
</evidence>
<proteinExistence type="predicted"/>
<organism evidence="1">
    <name type="scientific">Anguilla anguilla</name>
    <name type="common">European freshwater eel</name>
    <name type="synonym">Muraena anguilla</name>
    <dbReference type="NCBI Taxonomy" id="7936"/>
    <lineage>
        <taxon>Eukaryota</taxon>
        <taxon>Metazoa</taxon>
        <taxon>Chordata</taxon>
        <taxon>Craniata</taxon>
        <taxon>Vertebrata</taxon>
        <taxon>Euteleostomi</taxon>
        <taxon>Actinopterygii</taxon>
        <taxon>Neopterygii</taxon>
        <taxon>Teleostei</taxon>
        <taxon>Anguilliformes</taxon>
        <taxon>Anguillidae</taxon>
        <taxon>Anguilla</taxon>
    </lineage>
</organism>
<protein>
    <submittedName>
        <fullName evidence="1">Uncharacterized protein</fullName>
    </submittedName>
</protein>
<sequence length="67" mass="7630">MCDFPAKTLINIHELCPCRHNKGALYPECLLYKWHIALCGEDGKKCLGVKNILNHFMCSACFSFLII</sequence>
<dbReference type="EMBL" id="GBXM01104526">
    <property type="protein sequence ID" value="JAH04051.1"/>
    <property type="molecule type" value="Transcribed_RNA"/>
</dbReference>
<reference evidence="1" key="1">
    <citation type="submission" date="2014-11" db="EMBL/GenBank/DDBJ databases">
        <authorList>
            <person name="Amaro Gonzalez C."/>
        </authorList>
    </citation>
    <scope>NUCLEOTIDE SEQUENCE</scope>
</reference>
<name>A0A0E9PHF5_ANGAN</name>
<dbReference type="AlphaFoldDB" id="A0A0E9PHF5"/>
<accession>A0A0E9PHF5</accession>
<reference evidence="1" key="2">
    <citation type="journal article" date="2015" name="Fish Shellfish Immunol.">
        <title>Early steps in the European eel (Anguilla anguilla)-Vibrio vulnificus interaction in the gills: Role of the RtxA13 toxin.</title>
        <authorList>
            <person name="Callol A."/>
            <person name="Pajuelo D."/>
            <person name="Ebbesson L."/>
            <person name="Teles M."/>
            <person name="MacKenzie S."/>
            <person name="Amaro C."/>
        </authorList>
    </citation>
    <scope>NUCLEOTIDE SEQUENCE</scope>
</reference>